<dbReference type="Proteomes" id="UP000185494">
    <property type="component" value="Chromosome 2"/>
</dbReference>
<gene>
    <name evidence="1" type="ORF">RGI145_19460</name>
</gene>
<name>A0A1L7AL80_9PROT</name>
<evidence type="ECO:0000313" key="2">
    <source>
        <dbReference type="Proteomes" id="UP000185494"/>
    </source>
</evidence>
<dbReference type="RefSeq" id="WP_075800239.1">
    <property type="nucleotide sequence ID" value="NZ_CP015584.1"/>
</dbReference>
<dbReference type="STRING" id="257708.RGI145_19460"/>
<reference evidence="1 2" key="1">
    <citation type="submission" date="2016-05" db="EMBL/GenBank/DDBJ databases">
        <title>Complete Genome and Methylome Analysis of Psychrotrophic Bacterial Isolates from Antarctic Lake Untersee.</title>
        <authorList>
            <person name="Fomenkov A."/>
            <person name="Akimov V.N."/>
            <person name="Vasilyeva L.V."/>
            <person name="Andersen D."/>
            <person name="Vincze T."/>
            <person name="Roberts R.J."/>
        </authorList>
    </citation>
    <scope>NUCLEOTIDE SEQUENCE [LARGE SCALE GENOMIC DNA]</scope>
    <source>
        <strain evidence="1 2">U14-5</strain>
    </source>
</reference>
<sequence length="74" mass="8044">MPAPRFARPSRGKAPVDILERHFRTEAVRALLAAGHVPVRTSTGWIVGTGAAQRVCSDAVLRAARKPVQEEMPE</sequence>
<evidence type="ECO:0000313" key="1">
    <source>
        <dbReference type="EMBL" id="APT59527.1"/>
    </source>
</evidence>
<dbReference type="EMBL" id="CP015584">
    <property type="protein sequence ID" value="APT59527.1"/>
    <property type="molecule type" value="Genomic_DNA"/>
</dbReference>
<accession>A0A1L7AL80</accession>
<proteinExistence type="predicted"/>
<protein>
    <submittedName>
        <fullName evidence="1">Uncharacterized protein</fullName>
    </submittedName>
</protein>
<dbReference type="KEGG" id="rgi:RGI145_19460"/>
<organism evidence="1 2">
    <name type="scientific">Roseomonas gilardii</name>
    <dbReference type="NCBI Taxonomy" id="257708"/>
    <lineage>
        <taxon>Bacteria</taxon>
        <taxon>Pseudomonadati</taxon>
        <taxon>Pseudomonadota</taxon>
        <taxon>Alphaproteobacteria</taxon>
        <taxon>Acetobacterales</taxon>
        <taxon>Roseomonadaceae</taxon>
        <taxon>Roseomonas</taxon>
    </lineage>
</organism>
<dbReference type="AlphaFoldDB" id="A0A1L7AL80"/>